<keyword evidence="3" id="KW-1185">Reference proteome</keyword>
<proteinExistence type="predicted"/>
<dbReference type="EMBL" id="BTRK01000006">
    <property type="protein sequence ID" value="GMR59858.1"/>
    <property type="molecule type" value="Genomic_DNA"/>
</dbReference>
<name>A0AAN5DB44_9BILA</name>
<evidence type="ECO:0000256" key="1">
    <source>
        <dbReference type="SAM" id="MobiDB-lite"/>
    </source>
</evidence>
<evidence type="ECO:0000313" key="3">
    <source>
        <dbReference type="Proteomes" id="UP001328107"/>
    </source>
</evidence>
<evidence type="ECO:0000313" key="2">
    <source>
        <dbReference type="EMBL" id="GMR59858.1"/>
    </source>
</evidence>
<comment type="caution">
    <text evidence="2">The sequence shown here is derived from an EMBL/GenBank/DDBJ whole genome shotgun (WGS) entry which is preliminary data.</text>
</comment>
<feature type="region of interest" description="Disordered" evidence="1">
    <location>
        <begin position="1"/>
        <end position="29"/>
    </location>
</feature>
<feature type="non-terminal residue" evidence="2">
    <location>
        <position position="1"/>
    </location>
</feature>
<protein>
    <submittedName>
        <fullName evidence="2">Uncharacterized protein</fullName>
    </submittedName>
</protein>
<feature type="compositionally biased region" description="Low complexity" evidence="1">
    <location>
        <begin position="1"/>
        <end position="15"/>
    </location>
</feature>
<feature type="non-terminal residue" evidence="2">
    <location>
        <position position="122"/>
    </location>
</feature>
<gene>
    <name evidence="2" type="ORF">PMAYCL1PPCAC_30053</name>
</gene>
<dbReference type="Proteomes" id="UP001328107">
    <property type="component" value="Unassembled WGS sequence"/>
</dbReference>
<reference evidence="3" key="1">
    <citation type="submission" date="2022-10" db="EMBL/GenBank/DDBJ databases">
        <title>Genome assembly of Pristionchus species.</title>
        <authorList>
            <person name="Yoshida K."/>
            <person name="Sommer R.J."/>
        </authorList>
    </citation>
    <scope>NUCLEOTIDE SEQUENCE [LARGE SCALE GENOMIC DNA]</scope>
    <source>
        <strain evidence="3">RS5460</strain>
    </source>
</reference>
<accession>A0AAN5DB44</accession>
<dbReference type="AlphaFoldDB" id="A0AAN5DB44"/>
<organism evidence="2 3">
    <name type="scientific">Pristionchus mayeri</name>
    <dbReference type="NCBI Taxonomy" id="1317129"/>
    <lineage>
        <taxon>Eukaryota</taxon>
        <taxon>Metazoa</taxon>
        <taxon>Ecdysozoa</taxon>
        <taxon>Nematoda</taxon>
        <taxon>Chromadorea</taxon>
        <taxon>Rhabditida</taxon>
        <taxon>Rhabditina</taxon>
        <taxon>Diplogasteromorpha</taxon>
        <taxon>Diplogasteroidea</taxon>
        <taxon>Neodiplogasteridae</taxon>
        <taxon>Pristionchus</taxon>
    </lineage>
</organism>
<sequence length="122" mass="14013">QMQQMQQPCQGPACGSMPSHSFPMSCEGESCESRPRVIVLNYPMPYPVHHKTVVYRDIIRPTPPPKPSYIPVPQPVYRPAIPEQEEPITRPLPIVEEVYRPPEQEFVRRPEPVYRPSVPVSQ</sequence>